<evidence type="ECO:0000313" key="2">
    <source>
        <dbReference type="EMBL" id="GBP09030.1"/>
    </source>
</evidence>
<feature type="region of interest" description="Disordered" evidence="1">
    <location>
        <begin position="157"/>
        <end position="178"/>
    </location>
</feature>
<organism evidence="2 3">
    <name type="scientific">Eumeta variegata</name>
    <name type="common">Bagworm moth</name>
    <name type="synonym">Eumeta japonica</name>
    <dbReference type="NCBI Taxonomy" id="151549"/>
    <lineage>
        <taxon>Eukaryota</taxon>
        <taxon>Metazoa</taxon>
        <taxon>Ecdysozoa</taxon>
        <taxon>Arthropoda</taxon>
        <taxon>Hexapoda</taxon>
        <taxon>Insecta</taxon>
        <taxon>Pterygota</taxon>
        <taxon>Neoptera</taxon>
        <taxon>Endopterygota</taxon>
        <taxon>Lepidoptera</taxon>
        <taxon>Glossata</taxon>
        <taxon>Ditrysia</taxon>
        <taxon>Tineoidea</taxon>
        <taxon>Psychidae</taxon>
        <taxon>Oiketicinae</taxon>
        <taxon>Eumeta</taxon>
    </lineage>
</organism>
<protein>
    <submittedName>
        <fullName evidence="2">Uncharacterized protein</fullName>
    </submittedName>
</protein>
<evidence type="ECO:0000256" key="1">
    <source>
        <dbReference type="SAM" id="MobiDB-lite"/>
    </source>
</evidence>
<accession>A0A4C1T614</accession>
<feature type="compositionally biased region" description="Basic residues" evidence="1">
    <location>
        <begin position="111"/>
        <end position="122"/>
    </location>
</feature>
<dbReference type="EMBL" id="BGZK01000033">
    <property type="protein sequence ID" value="GBP09030.1"/>
    <property type="molecule type" value="Genomic_DNA"/>
</dbReference>
<dbReference type="AlphaFoldDB" id="A0A4C1T614"/>
<comment type="caution">
    <text evidence="2">The sequence shown here is derived from an EMBL/GenBank/DDBJ whole genome shotgun (WGS) entry which is preliminary data.</text>
</comment>
<feature type="region of interest" description="Disordered" evidence="1">
    <location>
        <begin position="102"/>
        <end position="140"/>
    </location>
</feature>
<dbReference type="Proteomes" id="UP000299102">
    <property type="component" value="Unassembled WGS sequence"/>
</dbReference>
<reference evidence="2 3" key="1">
    <citation type="journal article" date="2019" name="Commun. Biol.">
        <title>The bagworm genome reveals a unique fibroin gene that provides high tensile strength.</title>
        <authorList>
            <person name="Kono N."/>
            <person name="Nakamura H."/>
            <person name="Ohtoshi R."/>
            <person name="Tomita M."/>
            <person name="Numata K."/>
            <person name="Arakawa K."/>
        </authorList>
    </citation>
    <scope>NUCLEOTIDE SEQUENCE [LARGE SCALE GENOMIC DNA]</scope>
</reference>
<keyword evidence="3" id="KW-1185">Reference proteome</keyword>
<gene>
    <name evidence="2" type="ORF">EVAR_78376_1</name>
</gene>
<name>A0A4C1T614_EUMVA</name>
<proteinExistence type="predicted"/>
<sequence>MLYCIGCELIRSPRRRCAEAVRAAAGPHYAAPAEMFSCPIAKRSLGRLPLTRRSFVILTACILTATPSGSLALQPVAPRRPRAARVGRGVGVGAGVLHTSHHHSLGVAKSSRSRRHLRRGRARRESAPRGGKIGKSERNCEVRRQFRRRDVIQCEERVTAARAGRAGRRAAPDGGNRN</sequence>
<evidence type="ECO:0000313" key="3">
    <source>
        <dbReference type="Proteomes" id="UP000299102"/>
    </source>
</evidence>